<keyword evidence="2" id="KW-1185">Reference proteome</keyword>
<name>A0A6P1P0M2_9BACT</name>
<evidence type="ECO:0000313" key="2">
    <source>
        <dbReference type="Proteomes" id="UP000464214"/>
    </source>
</evidence>
<protein>
    <submittedName>
        <fullName evidence="1">Uncharacterized protein</fullName>
    </submittedName>
</protein>
<organism evidence="1 2">
    <name type="scientific">Nibribacter ruber</name>
    <dbReference type="NCBI Taxonomy" id="2698458"/>
    <lineage>
        <taxon>Bacteria</taxon>
        <taxon>Pseudomonadati</taxon>
        <taxon>Bacteroidota</taxon>
        <taxon>Cytophagia</taxon>
        <taxon>Cytophagales</taxon>
        <taxon>Hymenobacteraceae</taxon>
        <taxon>Nibribacter</taxon>
    </lineage>
</organism>
<accession>A0A6P1P0M2</accession>
<dbReference type="AlphaFoldDB" id="A0A6P1P0M2"/>
<sequence>MSDSPQSIQKFSELAAVILDKLTASDMEASFQFEDIALEGPGAQGNPATWRLNGRLTIRTSSSRAEHS</sequence>
<dbReference type="Proteomes" id="UP000464214">
    <property type="component" value="Chromosome"/>
</dbReference>
<evidence type="ECO:0000313" key="1">
    <source>
        <dbReference type="EMBL" id="QHL86532.1"/>
    </source>
</evidence>
<dbReference type="EMBL" id="CP047897">
    <property type="protein sequence ID" value="QHL86532.1"/>
    <property type="molecule type" value="Genomic_DNA"/>
</dbReference>
<gene>
    <name evidence="1" type="ORF">GU926_03375</name>
</gene>
<reference evidence="1 2" key="1">
    <citation type="submission" date="2020-01" db="EMBL/GenBank/DDBJ databases">
        <authorList>
            <person name="Kim M."/>
        </authorList>
    </citation>
    <scope>NUCLEOTIDE SEQUENCE [LARGE SCALE GENOMIC DNA]</scope>
    <source>
        <strain evidence="1 2">BT10</strain>
    </source>
</reference>
<proteinExistence type="predicted"/>
<dbReference type="RefSeq" id="WP_160689015.1">
    <property type="nucleotide sequence ID" value="NZ_CP047897.1"/>
</dbReference>
<dbReference type="KEGG" id="nib:GU926_03375"/>